<dbReference type="KEGG" id="dnv:108650971"/>
<dbReference type="OMA" id="FETIWQQ"/>
<feature type="compositionally biased region" description="Basic and acidic residues" evidence="1">
    <location>
        <begin position="1"/>
        <end position="13"/>
    </location>
</feature>
<dbReference type="OrthoDB" id="2096280at2759"/>
<evidence type="ECO:0000259" key="2">
    <source>
        <dbReference type="Pfam" id="PF25325"/>
    </source>
</evidence>
<feature type="domain" description="EFHB C-terminal EF-hand" evidence="2">
    <location>
        <begin position="420"/>
        <end position="489"/>
    </location>
</feature>
<sequence>MANTGRFKDRSPDIRPAGLASVLEPDNSTGTCMTISHIEELAEHLIRQDCKRRQLKNAGLLYAEAPCLPNVSVPELMAMEKSKSRFMMFKEKMSEDMYLKQARLGEVMPTGSKPDHINNLNTTFGCETNSSGGVYDIILPRKPAEQVNREFGKFHDKYILSHNHYFPSEQVNRRYKAPFDRRLTYGAAYNVDVTGKMVKRCMQQCAGNVIIISKEQMDFIDRTYPRLGKKLKKYPYSVPQHMTFGRPSPQDLCDGKMLIEDISPCQSNKHLIDALGHLNMWRHKLQLRADFQMFDLISVLEHSDKEQTRHLPLTKIFEVMHKMHLYIDIYKMRTTLSHFKMILDENCPNERVNYDTFCQLLNIQHPLPTTGNISMMPPNIYNKDTTYRLLCADLGKTPVEAAPLLKKSPKKTDEDNTHVKDLLTPNIATLHGLLPSDFEMLRPRDHLEEIFKDIVSDADFETIWQQLMNTHRDQDGLVSIDQFRDVMENTELAGQTANA</sequence>
<keyword evidence="4" id="KW-1185">Reference proteome</keyword>
<evidence type="ECO:0000313" key="4">
    <source>
        <dbReference type="Proteomes" id="UP000295192"/>
    </source>
</evidence>
<dbReference type="InterPro" id="IPR011992">
    <property type="entry name" value="EF-hand-dom_pair"/>
</dbReference>
<proteinExistence type="predicted"/>
<dbReference type="EMBL" id="LSRL02000305">
    <property type="protein sequence ID" value="TDG41811.1"/>
    <property type="molecule type" value="Genomic_DNA"/>
</dbReference>
<evidence type="ECO:0000256" key="1">
    <source>
        <dbReference type="SAM" id="MobiDB-lite"/>
    </source>
</evidence>
<dbReference type="Pfam" id="PF25325">
    <property type="entry name" value="EF-hand_EFHB_C"/>
    <property type="match status" value="1"/>
</dbReference>
<dbReference type="AlphaFoldDB" id="A0A484B1V2"/>
<dbReference type="STRING" id="7232.A0A484B1V2"/>
<organism evidence="3 4">
    <name type="scientific">Drosophila navojoa</name>
    <name type="common">Fruit fly</name>
    <dbReference type="NCBI Taxonomy" id="7232"/>
    <lineage>
        <taxon>Eukaryota</taxon>
        <taxon>Metazoa</taxon>
        <taxon>Ecdysozoa</taxon>
        <taxon>Arthropoda</taxon>
        <taxon>Hexapoda</taxon>
        <taxon>Insecta</taxon>
        <taxon>Pterygota</taxon>
        <taxon>Neoptera</taxon>
        <taxon>Endopterygota</taxon>
        <taxon>Diptera</taxon>
        <taxon>Brachycera</taxon>
        <taxon>Muscomorpha</taxon>
        <taxon>Ephydroidea</taxon>
        <taxon>Drosophilidae</taxon>
        <taxon>Drosophila</taxon>
    </lineage>
</organism>
<protein>
    <recommendedName>
        <fullName evidence="2">EFHB C-terminal EF-hand domain-containing protein</fullName>
    </recommendedName>
</protein>
<dbReference type="InterPro" id="IPR057428">
    <property type="entry name" value="EFHB_EF-hand_C"/>
</dbReference>
<comment type="caution">
    <text evidence="3">The sequence shown here is derived from an EMBL/GenBank/DDBJ whole genome shotgun (WGS) entry which is preliminary data.</text>
</comment>
<reference evidence="3 4" key="1">
    <citation type="journal article" date="2019" name="J. Hered.">
        <title>An Improved Genome Assembly for Drosophila navojoa, the Basal Species in the mojavensis Cluster.</title>
        <authorList>
            <person name="Vanderlinde T."/>
            <person name="Dupim E.G."/>
            <person name="Nazario-Yepiz N.O."/>
            <person name="Carvalho A.B."/>
        </authorList>
    </citation>
    <scope>NUCLEOTIDE SEQUENCE [LARGE SCALE GENOMIC DNA]</scope>
    <source>
        <strain evidence="3">Navoj_Jal97</strain>
        <tissue evidence="3">Whole organism</tissue>
    </source>
</reference>
<evidence type="ECO:0000313" key="3">
    <source>
        <dbReference type="EMBL" id="TDG41811.1"/>
    </source>
</evidence>
<name>A0A484B1V2_DRONA</name>
<dbReference type="Proteomes" id="UP000295192">
    <property type="component" value="Unassembled WGS sequence"/>
</dbReference>
<feature type="region of interest" description="Disordered" evidence="1">
    <location>
        <begin position="1"/>
        <end position="22"/>
    </location>
</feature>
<dbReference type="SUPFAM" id="SSF47473">
    <property type="entry name" value="EF-hand"/>
    <property type="match status" value="1"/>
</dbReference>
<gene>
    <name evidence="3" type="ORF">AWZ03_011768</name>
</gene>
<accession>A0A484B1V2</accession>